<evidence type="ECO:0000256" key="1">
    <source>
        <dbReference type="SAM" id="MobiDB-lite"/>
    </source>
</evidence>
<keyword evidence="3" id="KW-1185">Reference proteome</keyword>
<organism evidence="2 3">
    <name type="scientific">Pelobates cultripes</name>
    <name type="common">Western spadefoot toad</name>
    <dbReference type="NCBI Taxonomy" id="61616"/>
    <lineage>
        <taxon>Eukaryota</taxon>
        <taxon>Metazoa</taxon>
        <taxon>Chordata</taxon>
        <taxon>Craniata</taxon>
        <taxon>Vertebrata</taxon>
        <taxon>Euteleostomi</taxon>
        <taxon>Amphibia</taxon>
        <taxon>Batrachia</taxon>
        <taxon>Anura</taxon>
        <taxon>Pelobatoidea</taxon>
        <taxon>Pelobatidae</taxon>
        <taxon>Pelobates</taxon>
    </lineage>
</organism>
<gene>
    <name evidence="2" type="ORF">PECUL_23A019862</name>
</gene>
<feature type="compositionally biased region" description="Low complexity" evidence="1">
    <location>
        <begin position="50"/>
        <end position="66"/>
    </location>
</feature>
<proteinExistence type="predicted"/>
<accession>A0AAD1TPP7</accession>
<protein>
    <submittedName>
        <fullName evidence="2">Uncharacterized protein</fullName>
    </submittedName>
</protein>
<evidence type="ECO:0000313" key="2">
    <source>
        <dbReference type="EMBL" id="CAH2327759.1"/>
    </source>
</evidence>
<reference evidence="2" key="1">
    <citation type="submission" date="2022-03" db="EMBL/GenBank/DDBJ databases">
        <authorList>
            <person name="Alioto T."/>
            <person name="Alioto T."/>
            <person name="Gomez Garrido J."/>
        </authorList>
    </citation>
    <scope>NUCLEOTIDE SEQUENCE</scope>
</reference>
<feature type="region of interest" description="Disordered" evidence="1">
    <location>
        <begin position="1"/>
        <end position="104"/>
    </location>
</feature>
<evidence type="ECO:0000313" key="3">
    <source>
        <dbReference type="Proteomes" id="UP001295444"/>
    </source>
</evidence>
<name>A0AAD1TPP7_PELCU</name>
<dbReference type="EMBL" id="OW240924">
    <property type="protein sequence ID" value="CAH2327759.1"/>
    <property type="molecule type" value="Genomic_DNA"/>
</dbReference>
<dbReference type="AlphaFoldDB" id="A0AAD1TPP7"/>
<feature type="compositionally biased region" description="Polar residues" evidence="1">
    <location>
        <begin position="1"/>
        <end position="15"/>
    </location>
</feature>
<sequence>MGNPKRTQSAHTSSGKVPAEKPGSVTKFFKDQVGRMAERGEMNMAPGDCLSNPSSPAASEASLTSADPEKQKKHPHHNSALSLEHNDTPAIGPSLHTTTAPHPIRSHGNICSFPVPEDDDKRKCLLAHRHMRATRQRHSTHTTAAVPAAP</sequence>
<feature type="compositionally biased region" description="Basic and acidic residues" evidence="1">
    <location>
        <begin position="28"/>
        <end position="41"/>
    </location>
</feature>
<dbReference type="Proteomes" id="UP001295444">
    <property type="component" value="Chromosome 13"/>
</dbReference>